<keyword evidence="1" id="KW-0472">Membrane</keyword>
<keyword evidence="1" id="KW-1133">Transmembrane helix</keyword>
<name>A0A0A5G5C5_9BACI</name>
<reference evidence="4 5" key="1">
    <citation type="submission" date="2013-08" db="EMBL/GenBank/DDBJ databases">
        <authorList>
            <person name="Huang J."/>
            <person name="Wang G."/>
        </authorList>
    </citation>
    <scope>NUCLEOTIDE SEQUENCE [LARGE SCALE GENOMIC DNA]</scope>
    <source>
        <strain evidence="4 5">BH030004</strain>
    </source>
</reference>
<dbReference type="Gene3D" id="2.60.40.1630">
    <property type="entry name" value="bacillus anthracis domain"/>
    <property type="match status" value="1"/>
</dbReference>
<dbReference type="STRING" id="1385511.GCA_000425225_03455"/>
<proteinExistence type="predicted"/>
<dbReference type="InterPro" id="IPR040680">
    <property type="entry name" value="DUF5643"/>
</dbReference>
<dbReference type="Pfam" id="PF18705">
    <property type="entry name" value="DUF5643"/>
    <property type="match status" value="1"/>
</dbReference>
<gene>
    <name evidence="4" type="ORF">N783_12405</name>
</gene>
<evidence type="ECO:0000259" key="2">
    <source>
        <dbReference type="Pfam" id="PF13786"/>
    </source>
</evidence>
<keyword evidence="5" id="KW-1185">Reference proteome</keyword>
<dbReference type="eggNOG" id="ENOG5030DX0">
    <property type="taxonomic scope" value="Bacteria"/>
</dbReference>
<accession>A0A0A5G5C5</accession>
<feature type="domain" description="DUF5643" evidence="3">
    <location>
        <begin position="235"/>
        <end position="342"/>
    </location>
</feature>
<keyword evidence="1" id="KW-0812">Transmembrane</keyword>
<evidence type="ECO:0000313" key="5">
    <source>
        <dbReference type="Proteomes" id="UP000030403"/>
    </source>
</evidence>
<evidence type="ECO:0000256" key="1">
    <source>
        <dbReference type="SAM" id="Phobius"/>
    </source>
</evidence>
<feature type="domain" description="DUF4179" evidence="2">
    <location>
        <begin position="49"/>
        <end position="137"/>
    </location>
</feature>
<protein>
    <recommendedName>
        <fullName evidence="6">DUF4179 domain-containing protein</fullName>
    </recommendedName>
</protein>
<dbReference type="OrthoDB" id="2725974at2"/>
<organism evidence="4 5">
    <name type="scientific">Pontibacillus marinus BH030004 = DSM 16465</name>
    <dbReference type="NCBI Taxonomy" id="1385511"/>
    <lineage>
        <taxon>Bacteria</taxon>
        <taxon>Bacillati</taxon>
        <taxon>Bacillota</taxon>
        <taxon>Bacilli</taxon>
        <taxon>Bacillales</taxon>
        <taxon>Bacillaceae</taxon>
        <taxon>Pontibacillus</taxon>
    </lineage>
</organism>
<evidence type="ECO:0008006" key="6">
    <source>
        <dbReference type="Google" id="ProtNLM"/>
    </source>
</evidence>
<dbReference type="AlphaFoldDB" id="A0A0A5G5C5"/>
<comment type="caution">
    <text evidence="4">The sequence shown here is derived from an EMBL/GenBank/DDBJ whole genome shotgun (WGS) entry which is preliminary data.</text>
</comment>
<evidence type="ECO:0000313" key="4">
    <source>
        <dbReference type="EMBL" id="KGX86295.1"/>
    </source>
</evidence>
<evidence type="ECO:0000259" key="3">
    <source>
        <dbReference type="Pfam" id="PF18705"/>
    </source>
</evidence>
<dbReference type="Proteomes" id="UP000030403">
    <property type="component" value="Unassembled WGS sequence"/>
</dbReference>
<dbReference type="RefSeq" id="WP_027447049.1">
    <property type="nucleotide sequence ID" value="NZ_AULJ01000046.1"/>
</dbReference>
<sequence length="449" mass="51848">MNMNQDNFSNELEEGLKTFKNEDVPKKIDYKIQAGLERGKKRRKRWDAFKNAGLSAVAACILFILSVNFIPGFSNLAGKVPGLDGIVERVKYDEGLKDAVENEYVQVIDKSVTRDGITFTVDHVIVDKSRLILFYTLTTEQSNREIAVRRTSIKNEEGKVLNTSWSSYGGRLSFEDQEVSGSLDFSWRDEVHFTDRLTLSFQIEEFYKEHQDKGKLLEEPFSISFPIEQAKIEESKTYEINQTQSIAGQAILFEKLVSYPTREVLHLQFDEDNEMKLLSFNDLHLENEKGEVVSTQKGTQTSEGKTEVFLSGNYFKNNEELYLVLTKASALDKNNQKVVVDLKEEKLAKAPDDQITLFEVNHKQEIFPEEDMSLHFKVDSNDEDESINTFSLSSQFKDATGKQYDFRVRNSSNNDYYFFLDDKDYKNPLTFDIISYPNYIYGDIRIRVK</sequence>
<feature type="transmembrane region" description="Helical" evidence="1">
    <location>
        <begin position="48"/>
        <end position="70"/>
    </location>
</feature>
<dbReference type="EMBL" id="AVPF01000032">
    <property type="protein sequence ID" value="KGX86295.1"/>
    <property type="molecule type" value="Genomic_DNA"/>
</dbReference>
<dbReference type="InterPro" id="IPR025436">
    <property type="entry name" value="DUF4179"/>
</dbReference>
<dbReference type="Pfam" id="PF13786">
    <property type="entry name" value="DUF4179"/>
    <property type="match status" value="1"/>
</dbReference>